<comment type="caution">
    <text evidence="2">The sequence shown here is derived from an EMBL/GenBank/DDBJ whole genome shotgun (WGS) entry which is preliminary data.</text>
</comment>
<organism evidence="2 3">
    <name type="scientific">Weizmannia acidilactici</name>
    <dbReference type="NCBI Taxonomy" id="2607726"/>
    <lineage>
        <taxon>Bacteria</taxon>
        <taxon>Bacillati</taxon>
        <taxon>Bacillota</taxon>
        <taxon>Bacilli</taxon>
        <taxon>Bacillales</taxon>
        <taxon>Bacillaceae</taxon>
        <taxon>Heyndrickxia</taxon>
    </lineage>
</organism>
<dbReference type="EMBL" id="BKZQ01000022">
    <property type="protein sequence ID" value="GER70573.1"/>
    <property type="molecule type" value="Genomic_DNA"/>
</dbReference>
<evidence type="ECO:0000256" key="1">
    <source>
        <dbReference type="SAM" id="Phobius"/>
    </source>
</evidence>
<sequence length="56" mass="6257">MNSHVHYPSRLAPFFGAPLLGGFLGGLLGGALVRPRPFFLYPPVPYAYPPFPYYPY</sequence>
<reference evidence="2 3" key="1">
    <citation type="submission" date="2019-09" db="EMBL/GenBank/DDBJ databases">
        <title>Draft genome sequence of Bacillus sp. JC-7.</title>
        <authorList>
            <person name="Tanaka N."/>
            <person name="Shiwa Y."/>
            <person name="Fujita N."/>
            <person name="Tanasupawat S."/>
        </authorList>
    </citation>
    <scope>NUCLEOTIDE SEQUENCE [LARGE SCALE GENOMIC DNA]</scope>
    <source>
        <strain evidence="2 3">JC-7</strain>
    </source>
</reference>
<keyword evidence="1" id="KW-0472">Membrane</keyword>
<keyword evidence="1" id="KW-1133">Transmembrane helix</keyword>
<evidence type="ECO:0000313" key="3">
    <source>
        <dbReference type="Proteomes" id="UP000391919"/>
    </source>
</evidence>
<keyword evidence="1" id="KW-0812">Transmembrane</keyword>
<feature type="transmembrane region" description="Helical" evidence="1">
    <location>
        <begin position="12"/>
        <end position="33"/>
    </location>
</feature>
<dbReference type="Proteomes" id="UP000391919">
    <property type="component" value="Unassembled WGS sequence"/>
</dbReference>
<evidence type="ECO:0000313" key="2">
    <source>
        <dbReference type="EMBL" id="GER70573.1"/>
    </source>
</evidence>
<accession>A0A5J4JER9</accession>
<proteinExistence type="predicted"/>
<dbReference type="RefSeq" id="WP_172967512.1">
    <property type="nucleotide sequence ID" value="NZ_BKZP01000035.1"/>
</dbReference>
<gene>
    <name evidence="2" type="ORF">BpJC7_18760</name>
</gene>
<protein>
    <submittedName>
        <fullName evidence="2">Uncharacterized protein</fullName>
    </submittedName>
</protein>
<name>A0A5J4JER9_9BACI</name>
<keyword evidence="3" id="KW-1185">Reference proteome</keyword>
<dbReference type="AlphaFoldDB" id="A0A5J4JER9"/>